<dbReference type="SUPFAM" id="SSF51735">
    <property type="entry name" value="NAD(P)-binding Rossmann-fold domains"/>
    <property type="match status" value="1"/>
</dbReference>
<dbReference type="PANTHER" id="PTHR42879">
    <property type="entry name" value="3-OXOACYL-(ACYL-CARRIER-PROTEIN) REDUCTASE"/>
    <property type="match status" value="1"/>
</dbReference>
<reference evidence="6 8" key="1">
    <citation type="submission" date="2017-12" db="EMBL/GenBank/DDBJ databases">
        <title>FDA dAtabase for Regulatory Grade micrObial Sequences (FDA-ARGOS): Supporting development and validation of Infectious Disease Dx tests.</title>
        <authorList>
            <person name="Hoffmann M."/>
            <person name="Allard M."/>
            <person name="Evans P."/>
            <person name="Brown E."/>
            <person name="Tallon L.J."/>
            <person name="Sadzewicz L."/>
            <person name="Sengamalay N."/>
            <person name="Ott S."/>
            <person name="Godinez A."/>
            <person name="Nagaraj S."/>
            <person name="Vavikolanu K."/>
            <person name="Aluvathingal J."/>
            <person name="Nadendla S."/>
            <person name="Hobson J."/>
            <person name="Sichtig H."/>
        </authorList>
    </citation>
    <scope>NUCLEOTIDE SEQUENCE [LARGE SCALE GENOMIC DNA]</scope>
    <source>
        <strain evidence="8">ATCC 29307</strain>
        <strain evidence="6">FDAARGOS_118</strain>
    </source>
</reference>
<keyword evidence="2 7" id="KW-0560">Oxidoreductase</keyword>
<dbReference type="InterPro" id="IPR050259">
    <property type="entry name" value="SDR"/>
</dbReference>
<evidence type="ECO:0000313" key="6">
    <source>
        <dbReference type="EMBL" id="PNM78108.1"/>
    </source>
</evidence>
<feature type="domain" description="Ketoreductase" evidence="3">
    <location>
        <begin position="3"/>
        <end position="188"/>
    </location>
</feature>
<gene>
    <name evidence="6" type="ORF">AL548_005935</name>
    <name evidence="7" type="ORF">CRN52_16445</name>
    <name evidence="4" type="ORF">I7730_12285</name>
    <name evidence="5" type="ORF">J0J18_04150</name>
</gene>
<dbReference type="CDD" id="cd05333">
    <property type="entry name" value="BKR_SDR_c"/>
    <property type="match status" value="1"/>
</dbReference>
<dbReference type="FunFam" id="3.40.50.720:FF:000173">
    <property type="entry name" value="3-oxoacyl-[acyl-carrier protein] reductase"/>
    <property type="match status" value="1"/>
</dbReference>
<comment type="caution">
    <text evidence="7">The sequence shown here is derived from an EMBL/GenBank/DDBJ whole genome shotgun (WGS) entry which is preliminary data.</text>
</comment>
<evidence type="ECO:0000313" key="4">
    <source>
        <dbReference type="EMBL" id="HAS8540565.1"/>
    </source>
</evidence>
<dbReference type="InterPro" id="IPR020904">
    <property type="entry name" value="Sc_DH/Rdtase_CS"/>
</dbReference>
<reference evidence="5" key="5">
    <citation type="submission" date="2021-03" db="EMBL/GenBank/DDBJ databases">
        <title>Study of the foodborne Vibrio vulnificus isolates from China.</title>
        <authorList>
            <person name="Zheng Z."/>
            <person name="Ye L."/>
        </authorList>
    </citation>
    <scope>NUCLEOTIDE SEQUENCE</scope>
    <source>
        <strain evidence="5">Vv1582</strain>
    </source>
</reference>
<dbReference type="KEGG" id="vvl:VV93_v1c41370"/>
<dbReference type="EC" id="1.1.1.36" evidence="6 7"/>
<dbReference type="OrthoDB" id="9804774at2"/>
<reference evidence="4" key="4">
    <citation type="submission" date="2019-01" db="EMBL/GenBank/DDBJ databases">
        <authorList>
            <consortium name="NCBI Pathogen Detection Project"/>
        </authorList>
    </citation>
    <scope>NUCLEOTIDE SEQUENCE</scope>
    <source>
        <strain evidence="4">BCW_3452</strain>
    </source>
</reference>
<reference evidence="7 9" key="2">
    <citation type="journal article" date="2018" name="Front. Microbiol.">
        <title>Phylogeny of Vibrio vulnificus from the Analysis of the Core-Genome: Implications for Intra-Species Taxonomy.</title>
        <authorList>
            <person name="Roig F.J."/>
            <person name="Gonzalez-Candelas F."/>
            <person name="Sanjuan E."/>
            <person name="Fouz B."/>
            <person name="Feil E.J."/>
            <person name="Llorens C."/>
            <person name="Baker-Austin C."/>
            <person name="Oliver J.D."/>
            <person name="Danin-Poleg Y."/>
            <person name="Gibas C.J."/>
            <person name="Kashi Y."/>
            <person name="Gulig P.A."/>
            <person name="Morrison S.S."/>
            <person name="Amaro C."/>
        </authorList>
    </citation>
    <scope>NUCLEOTIDE SEQUENCE [LARGE SCALE GENOMIC DNA]</scope>
    <source>
        <strain evidence="7 9">CECT4608</strain>
    </source>
</reference>
<dbReference type="PRINTS" id="PR00080">
    <property type="entry name" value="SDRFAMILY"/>
</dbReference>
<dbReference type="GeneID" id="93897715"/>
<accession>A0A087JNS4</accession>
<evidence type="ECO:0000256" key="2">
    <source>
        <dbReference type="ARBA" id="ARBA00023002"/>
    </source>
</evidence>
<dbReference type="AlphaFoldDB" id="A0A087JNS4"/>
<dbReference type="InterPro" id="IPR011283">
    <property type="entry name" value="Acetoacetyl-CoA_reductase"/>
</dbReference>
<dbReference type="Proteomes" id="UP000237466">
    <property type="component" value="Unassembled WGS sequence"/>
</dbReference>
<name>A0A087JNS4_VIBVL</name>
<dbReference type="NCBIfam" id="TIGR01829">
    <property type="entry name" value="AcAcCoA_reduct"/>
    <property type="match status" value="1"/>
</dbReference>
<keyword evidence="8" id="KW-1185">Reference proteome</keyword>
<dbReference type="PRINTS" id="PR00081">
    <property type="entry name" value="GDHRDH"/>
</dbReference>
<evidence type="ECO:0000313" key="7">
    <source>
        <dbReference type="EMBL" id="POB45563.1"/>
    </source>
</evidence>
<dbReference type="GO" id="GO:0005737">
    <property type="term" value="C:cytoplasm"/>
    <property type="evidence" value="ECO:0007669"/>
    <property type="project" value="InterPro"/>
</dbReference>
<dbReference type="EMBL" id="PDGH01000113">
    <property type="protein sequence ID" value="POB45563.1"/>
    <property type="molecule type" value="Genomic_DNA"/>
</dbReference>
<evidence type="ECO:0000313" key="8">
    <source>
        <dbReference type="Proteomes" id="UP000054370"/>
    </source>
</evidence>
<proteinExistence type="inferred from homology"/>
<dbReference type="PROSITE" id="PS00061">
    <property type="entry name" value="ADH_SHORT"/>
    <property type="match status" value="1"/>
</dbReference>
<evidence type="ECO:0000313" key="9">
    <source>
        <dbReference type="Proteomes" id="UP000237466"/>
    </source>
</evidence>
<comment type="similarity">
    <text evidence="1">Belongs to the short-chain dehydrogenases/reductases (SDR) family.</text>
</comment>
<dbReference type="InterPro" id="IPR002347">
    <property type="entry name" value="SDR_fam"/>
</dbReference>
<dbReference type="RefSeq" id="WP_015728153.1">
    <property type="nucleotide sequence ID" value="NZ_AP026553.1"/>
</dbReference>
<evidence type="ECO:0000256" key="1">
    <source>
        <dbReference type="ARBA" id="ARBA00006484"/>
    </source>
</evidence>
<dbReference type="Proteomes" id="UP000664056">
    <property type="component" value="Unassembled WGS sequence"/>
</dbReference>
<sequence>MKKVALITGSKGGIGSAISSQLVENGYRLIATYYTGNHQCALDWFNEKGFTEDQVRLFELDVTNTEECADRLSKLLEEEGTIDVVVNNAGITRDGVFKKMTPQSWFDVINTNLNSVFNVTQPLFAAMCEKGGGRVINISSVNGLKGQFGQANYSAAKAGMIGFSKALAYEGARSGVTVNVVAPGYTATPMVEQMRDEVLEGIKSQIPMQRLATPEEIAKAVAFLVSDAGAYITGETLSVNGGLYMH</sequence>
<dbReference type="Pfam" id="PF13561">
    <property type="entry name" value="adh_short_C2"/>
    <property type="match status" value="1"/>
</dbReference>
<dbReference type="InterPro" id="IPR036291">
    <property type="entry name" value="NAD(P)-bd_dom_sf"/>
</dbReference>
<dbReference type="Gene3D" id="3.40.50.720">
    <property type="entry name" value="NAD(P)-binding Rossmann-like Domain"/>
    <property type="match status" value="1"/>
</dbReference>
<organism evidence="7 9">
    <name type="scientific">Vibrio vulnificus</name>
    <dbReference type="NCBI Taxonomy" id="672"/>
    <lineage>
        <taxon>Bacteria</taxon>
        <taxon>Pseudomonadati</taxon>
        <taxon>Pseudomonadota</taxon>
        <taxon>Gammaproteobacteria</taxon>
        <taxon>Vibrionales</taxon>
        <taxon>Vibrionaceae</taxon>
        <taxon>Vibrio</taxon>
    </lineage>
</organism>
<dbReference type="GO" id="GO:0032787">
    <property type="term" value="P:monocarboxylic acid metabolic process"/>
    <property type="evidence" value="ECO:0007669"/>
    <property type="project" value="UniProtKB-ARBA"/>
</dbReference>
<dbReference type="SMART" id="SM00822">
    <property type="entry name" value="PKS_KR"/>
    <property type="match status" value="1"/>
</dbReference>
<dbReference type="EMBL" id="LOSH02000001">
    <property type="protein sequence ID" value="PNM78108.1"/>
    <property type="molecule type" value="Genomic_DNA"/>
</dbReference>
<reference evidence="4" key="3">
    <citation type="journal article" date="2018" name="Genome Biol.">
        <title>SKESA: strategic k-mer extension for scrupulous assemblies.</title>
        <authorList>
            <person name="Souvorov A."/>
            <person name="Agarwala R."/>
            <person name="Lipman D.J."/>
        </authorList>
    </citation>
    <scope>NUCLEOTIDE SEQUENCE</scope>
    <source>
        <strain evidence="4">BCW_3452</strain>
    </source>
</reference>
<evidence type="ECO:0000259" key="3">
    <source>
        <dbReference type="SMART" id="SM00822"/>
    </source>
</evidence>
<dbReference type="EMBL" id="DACRBY010000014">
    <property type="protein sequence ID" value="HAS8540565.1"/>
    <property type="molecule type" value="Genomic_DNA"/>
</dbReference>
<dbReference type="NCBIfam" id="NF009466">
    <property type="entry name" value="PRK12826.1-2"/>
    <property type="match status" value="1"/>
</dbReference>
<dbReference type="GO" id="GO:0042619">
    <property type="term" value="P:poly-hydroxybutyrate biosynthetic process"/>
    <property type="evidence" value="ECO:0007669"/>
    <property type="project" value="InterPro"/>
</dbReference>
<dbReference type="EMBL" id="JAFKOQ010000001">
    <property type="protein sequence ID" value="MBN8120913.1"/>
    <property type="molecule type" value="Genomic_DNA"/>
</dbReference>
<evidence type="ECO:0000313" key="5">
    <source>
        <dbReference type="EMBL" id="MBN8120913.1"/>
    </source>
</evidence>
<dbReference type="InterPro" id="IPR057326">
    <property type="entry name" value="KR_dom"/>
</dbReference>
<protein>
    <submittedName>
        <fullName evidence="7">Beta-ketoacyl-ACP reductase</fullName>
        <ecNumber evidence="6 7">1.1.1.36</ecNumber>
    </submittedName>
    <submittedName>
        <fullName evidence="6">SDR family NAD(P)-dependent oxidoreductase</fullName>
    </submittedName>
    <submittedName>
        <fullName evidence="4">SDR family oxidoreductase</fullName>
    </submittedName>
</protein>
<dbReference type="PANTHER" id="PTHR42879:SF2">
    <property type="entry name" value="3-OXOACYL-[ACYL-CARRIER-PROTEIN] REDUCTASE FABG"/>
    <property type="match status" value="1"/>
</dbReference>
<dbReference type="Proteomes" id="UP000054370">
    <property type="component" value="Unassembled WGS sequence"/>
</dbReference>
<dbReference type="GO" id="GO:0018454">
    <property type="term" value="F:acetoacetyl-CoA reductase activity"/>
    <property type="evidence" value="ECO:0007669"/>
    <property type="project" value="UniProtKB-EC"/>
</dbReference>
<dbReference type="NCBIfam" id="NF009464">
    <property type="entry name" value="PRK12824.1"/>
    <property type="match status" value="1"/>
</dbReference>
<dbReference type="Proteomes" id="UP000863257">
    <property type="component" value="Unassembled WGS sequence"/>
</dbReference>